<evidence type="ECO:0000313" key="2">
    <source>
        <dbReference type="EMBL" id="GHO49983.1"/>
    </source>
</evidence>
<dbReference type="EMBL" id="BNJF01000006">
    <property type="protein sequence ID" value="GHO49983.1"/>
    <property type="molecule type" value="Genomic_DNA"/>
</dbReference>
<dbReference type="InterPro" id="IPR050855">
    <property type="entry name" value="NDM-1-like"/>
</dbReference>
<accession>A0A8J3ICZ1</accession>
<dbReference type="InterPro" id="IPR036866">
    <property type="entry name" value="RibonucZ/Hydroxyglut_hydro"/>
</dbReference>
<keyword evidence="3" id="KW-1185">Reference proteome</keyword>
<name>A0A8J3ICZ1_9CHLR</name>
<dbReference type="PANTHER" id="PTHR42951">
    <property type="entry name" value="METALLO-BETA-LACTAMASE DOMAIN-CONTAINING"/>
    <property type="match status" value="1"/>
</dbReference>
<dbReference type="PANTHER" id="PTHR42951:SF14">
    <property type="entry name" value="METALLO-BETA-LACTAMASE SUPERFAMILY PROTEIN"/>
    <property type="match status" value="1"/>
</dbReference>
<dbReference type="Gene3D" id="3.60.15.10">
    <property type="entry name" value="Ribonuclease Z/Hydroxyacylglutathione hydrolase-like"/>
    <property type="match status" value="1"/>
</dbReference>
<dbReference type="SMART" id="SM00849">
    <property type="entry name" value="Lactamase_B"/>
    <property type="match status" value="1"/>
</dbReference>
<protein>
    <submittedName>
        <fullName evidence="2">MBL fold metallo-hydrolase</fullName>
    </submittedName>
</protein>
<dbReference type="InterPro" id="IPR001279">
    <property type="entry name" value="Metallo-B-lactamas"/>
</dbReference>
<organism evidence="2 3">
    <name type="scientific">Ktedonospora formicarum</name>
    <dbReference type="NCBI Taxonomy" id="2778364"/>
    <lineage>
        <taxon>Bacteria</taxon>
        <taxon>Bacillati</taxon>
        <taxon>Chloroflexota</taxon>
        <taxon>Ktedonobacteria</taxon>
        <taxon>Ktedonobacterales</taxon>
        <taxon>Ktedonobacteraceae</taxon>
        <taxon>Ktedonospora</taxon>
    </lineage>
</organism>
<dbReference type="Pfam" id="PF00753">
    <property type="entry name" value="Lactamase_B"/>
    <property type="match status" value="1"/>
</dbReference>
<dbReference type="RefSeq" id="WP_220199044.1">
    <property type="nucleotide sequence ID" value="NZ_BNJF01000006.1"/>
</dbReference>
<dbReference type="SUPFAM" id="SSF56281">
    <property type="entry name" value="Metallo-hydrolase/oxidoreductase"/>
    <property type="match status" value="1"/>
</dbReference>
<gene>
    <name evidence="2" type="ORF">KSX_81460</name>
</gene>
<evidence type="ECO:0000313" key="3">
    <source>
        <dbReference type="Proteomes" id="UP000612362"/>
    </source>
</evidence>
<evidence type="ECO:0000259" key="1">
    <source>
        <dbReference type="SMART" id="SM00849"/>
    </source>
</evidence>
<sequence length="280" mass="31156">MPTRRPPLSYDVFVSPEKPFAAPLPRFGDTPAWDPTTSTLIFGAREAVLVDALMTMREATALANWVALHDRQLTTIYITHGHCDHWLGLPVLLDHFPHARVVATAGTIKQMHRGEQKNSFLARFLGQIADRTVQVEPLNVTSFELEWRLLQVIETGHTDTVDTTSLYVPDLGLIVSGDVVYNHCHMYVSATTAAIRAEWIGAIDKLAELHPAAVVTGHKDPTCGNPPSVLAESRGYLEYYGQLREATLPDRELFDAMVSRYPDWVGRQEFLILGLSRATG</sequence>
<dbReference type="AlphaFoldDB" id="A0A8J3ICZ1"/>
<proteinExistence type="predicted"/>
<dbReference type="CDD" id="cd07739">
    <property type="entry name" value="metallo-hydrolase-like_MBL-fold"/>
    <property type="match status" value="1"/>
</dbReference>
<dbReference type="Proteomes" id="UP000612362">
    <property type="component" value="Unassembled WGS sequence"/>
</dbReference>
<feature type="domain" description="Metallo-beta-lactamase" evidence="1">
    <location>
        <begin position="35"/>
        <end position="218"/>
    </location>
</feature>
<comment type="caution">
    <text evidence="2">The sequence shown here is derived from an EMBL/GenBank/DDBJ whole genome shotgun (WGS) entry which is preliminary data.</text>
</comment>
<reference evidence="2" key="1">
    <citation type="submission" date="2020-10" db="EMBL/GenBank/DDBJ databases">
        <title>Taxonomic study of unclassified bacteria belonging to the class Ktedonobacteria.</title>
        <authorList>
            <person name="Yabe S."/>
            <person name="Wang C.M."/>
            <person name="Zheng Y."/>
            <person name="Sakai Y."/>
            <person name="Cavaletti L."/>
            <person name="Monciardini P."/>
            <person name="Donadio S."/>
        </authorList>
    </citation>
    <scope>NUCLEOTIDE SEQUENCE</scope>
    <source>
        <strain evidence="2">SOSP1-1</strain>
    </source>
</reference>